<protein>
    <submittedName>
        <fullName evidence="2">Dehydrin-like protein</fullName>
    </submittedName>
</protein>
<feature type="compositionally biased region" description="Basic residues" evidence="1">
    <location>
        <begin position="111"/>
        <end position="120"/>
    </location>
</feature>
<sequence>MASMMEKIGDKVHGNKDEQQQQHQYSAAGPQGHGTGGLGSDQHGYKGLGTGKDQHGYQGTGTGTGTDQHGYNAGAVGGGHDSQGAGFGSHTGATTGAVGTGEKKEGVMDKIKKKTHRNKGERKAGEGSSSSDSD</sequence>
<feature type="region of interest" description="Disordered" evidence="1">
    <location>
        <begin position="1"/>
        <end position="134"/>
    </location>
</feature>
<feature type="compositionally biased region" description="Basic and acidic residues" evidence="1">
    <location>
        <begin position="101"/>
        <end position="110"/>
    </location>
</feature>
<evidence type="ECO:0000313" key="2">
    <source>
        <dbReference type="EMBL" id="AAB57842.1"/>
    </source>
</evidence>
<proteinExistence type="evidence at transcript level"/>
<dbReference type="EMBL" id="U96715">
    <property type="protein sequence ID" value="AAB57842.1"/>
    <property type="molecule type" value="mRNA"/>
</dbReference>
<reference evidence="2" key="1">
    <citation type="submission" date="1997-04" db="EMBL/GenBank/DDBJ databases">
        <authorList>
            <person name="Choi D.-W."/>
            <person name="Close T.J."/>
            <person name="Iturriaga G."/>
        </authorList>
    </citation>
    <scope>NUCLEOTIDE SEQUENCE</scope>
</reference>
<evidence type="ECO:0000256" key="1">
    <source>
        <dbReference type="SAM" id="MobiDB-lite"/>
    </source>
</evidence>
<feature type="compositionally biased region" description="Basic and acidic residues" evidence="1">
    <location>
        <begin position="7"/>
        <end position="20"/>
    </location>
</feature>
<name>O04283_SELLP</name>
<feature type="compositionally biased region" description="Gly residues" evidence="1">
    <location>
        <begin position="75"/>
        <end position="89"/>
    </location>
</feature>
<dbReference type="AlphaFoldDB" id="O04283"/>
<organism evidence="2">
    <name type="scientific">Selaginella lepidophylla</name>
    <name type="common">Resurrection plant</name>
    <name type="synonym">Lycopodium lepidophyllum</name>
    <dbReference type="NCBI Taxonomy" id="59777"/>
    <lineage>
        <taxon>Eukaryota</taxon>
        <taxon>Viridiplantae</taxon>
        <taxon>Streptophyta</taxon>
        <taxon>Embryophyta</taxon>
        <taxon>Tracheophyta</taxon>
        <taxon>Lycopodiopsida</taxon>
        <taxon>Selaginellales</taxon>
        <taxon>Selaginellaceae</taxon>
        <taxon>Selaginella</taxon>
    </lineage>
</organism>
<accession>O04283</accession>
<gene>
    <name evidence="2" type="primary">SeDhn</name>
</gene>